<dbReference type="GO" id="GO:0022857">
    <property type="term" value="F:transmembrane transporter activity"/>
    <property type="evidence" value="ECO:0007669"/>
    <property type="project" value="InterPro"/>
</dbReference>
<keyword evidence="1" id="KW-1133">Transmembrane helix</keyword>
<dbReference type="Gene3D" id="1.10.1760.20">
    <property type="match status" value="1"/>
</dbReference>
<dbReference type="EMBL" id="CP048914">
    <property type="protein sequence ID" value="QMS84276.1"/>
    <property type="molecule type" value="Genomic_DNA"/>
</dbReference>
<dbReference type="NCBIfam" id="TIGR04518">
    <property type="entry name" value="ECF_S_folT_fam"/>
    <property type="match status" value="1"/>
</dbReference>
<gene>
    <name evidence="2" type="ORF">G4Z02_00480</name>
</gene>
<accession>A0A7L7KQ08</accession>
<feature type="transmembrane region" description="Helical" evidence="1">
    <location>
        <begin position="12"/>
        <end position="31"/>
    </location>
</feature>
<feature type="transmembrane region" description="Helical" evidence="1">
    <location>
        <begin position="43"/>
        <end position="64"/>
    </location>
</feature>
<keyword evidence="3" id="KW-1185">Reference proteome</keyword>
<evidence type="ECO:0000256" key="1">
    <source>
        <dbReference type="SAM" id="Phobius"/>
    </source>
</evidence>
<evidence type="ECO:0000313" key="2">
    <source>
        <dbReference type="EMBL" id="QMS84276.1"/>
    </source>
</evidence>
<reference evidence="2 3" key="1">
    <citation type="submission" date="2020-02" db="EMBL/GenBank/DDBJ databases">
        <authorList>
            <person name="Zheng R.K."/>
            <person name="Sun C.M."/>
        </authorList>
    </citation>
    <scope>NUCLEOTIDE SEQUENCE [LARGE SCALE GENOMIC DNA]</scope>
    <source>
        <strain evidence="3">zrk13</strain>
    </source>
</reference>
<keyword evidence="1" id="KW-0812">Transmembrane</keyword>
<dbReference type="Proteomes" id="UP000514720">
    <property type="component" value="Chromosome"/>
</dbReference>
<dbReference type="InterPro" id="IPR024529">
    <property type="entry name" value="ECF_trnsprt_substrate-spec"/>
</dbReference>
<protein>
    <submittedName>
        <fullName evidence="2">Folate family ECF transporter S component</fullName>
    </submittedName>
</protein>
<evidence type="ECO:0000313" key="3">
    <source>
        <dbReference type="Proteomes" id="UP000514720"/>
    </source>
</evidence>
<dbReference type="AlphaFoldDB" id="A0A7L7KQ08"/>
<dbReference type="InterPro" id="IPR030949">
    <property type="entry name" value="ECF_S_folate_fam"/>
</dbReference>
<feature type="transmembrane region" description="Helical" evidence="1">
    <location>
        <begin position="76"/>
        <end position="97"/>
    </location>
</feature>
<sequence>MFKVPRFTTRGITLAASFVAMAIILKSLLVIETGNLRITMYEIPMVFIGVTFGPIVGGLLGFVVDFVHILFSPWAYTFNVFTVSNMLWGIIPGLFFFQRPIKRTPLIICLVVTGVLTFGLNSYGIYQYEGMGSLLATLPYRVGLLVIKVPLQVYLIEQLYDRVVEPHLKLQKA</sequence>
<dbReference type="Pfam" id="PF12822">
    <property type="entry name" value="ECF_trnsprt"/>
    <property type="match status" value="1"/>
</dbReference>
<feature type="transmembrane region" description="Helical" evidence="1">
    <location>
        <begin position="104"/>
        <end position="126"/>
    </location>
</feature>
<organism evidence="2 3">
    <name type="scientific">Candidatus Xianfuyuplasma coldseepsis</name>
    <dbReference type="NCBI Taxonomy" id="2782163"/>
    <lineage>
        <taxon>Bacteria</taxon>
        <taxon>Bacillati</taxon>
        <taxon>Mycoplasmatota</taxon>
        <taxon>Mollicutes</taxon>
        <taxon>Candidatus Izemoplasmatales</taxon>
        <taxon>Candidatus Izemoplasmataceae</taxon>
        <taxon>Candidatus Xianfuyuplasma</taxon>
    </lineage>
</organism>
<name>A0A7L7KQ08_9MOLU</name>
<dbReference type="RefSeq" id="WP_258877884.1">
    <property type="nucleotide sequence ID" value="NZ_CP048914.1"/>
</dbReference>
<dbReference type="KEGG" id="xcl:G4Z02_00480"/>
<proteinExistence type="predicted"/>
<keyword evidence="1" id="KW-0472">Membrane</keyword>